<dbReference type="AlphaFoldDB" id="A0A841C392"/>
<dbReference type="PROSITE" id="PS00444">
    <property type="entry name" value="POLYPRENYL_SYNTHASE_2"/>
    <property type="match status" value="1"/>
</dbReference>
<dbReference type="PROSITE" id="PS00723">
    <property type="entry name" value="POLYPRENYL_SYNTHASE_1"/>
    <property type="match status" value="1"/>
</dbReference>
<comment type="cofactor">
    <cofactor evidence="1">
        <name>Mg(2+)</name>
        <dbReference type="ChEBI" id="CHEBI:18420"/>
    </cofactor>
</comment>
<dbReference type="GO" id="GO:0004311">
    <property type="term" value="F:geranylgeranyl diphosphate synthase activity"/>
    <property type="evidence" value="ECO:0007669"/>
    <property type="project" value="UniProtKB-EC"/>
</dbReference>
<dbReference type="GO" id="GO:0004337">
    <property type="term" value="F:(2E,6E)-farnesyl diphosphate synthase activity"/>
    <property type="evidence" value="ECO:0007669"/>
    <property type="project" value="UniProtKB-EC"/>
</dbReference>
<dbReference type="PANTHER" id="PTHR12001:SF85">
    <property type="entry name" value="SHORT CHAIN ISOPRENYL DIPHOSPHATE SYNTHASE"/>
    <property type="match status" value="1"/>
</dbReference>
<comment type="caution">
    <text evidence="7">The sequence shown here is derived from an EMBL/GenBank/DDBJ whole genome shotgun (WGS) entry which is preliminary data.</text>
</comment>
<dbReference type="EC" id="2.5.1.29" evidence="7"/>
<dbReference type="EC" id="2.5.1.10" evidence="7"/>
<dbReference type="GO" id="GO:0008299">
    <property type="term" value="P:isoprenoid biosynthetic process"/>
    <property type="evidence" value="ECO:0007669"/>
    <property type="project" value="InterPro"/>
</dbReference>
<evidence type="ECO:0000256" key="5">
    <source>
        <dbReference type="ARBA" id="ARBA00022842"/>
    </source>
</evidence>
<gene>
    <name evidence="7" type="ORF">F4553_007037</name>
</gene>
<protein>
    <submittedName>
        <fullName evidence="7">Geranylgeranyl diphosphate synthase type I</fullName>
        <ecNumber evidence="7">2.5.1.1</ecNumber>
        <ecNumber evidence="7">2.5.1.10</ecNumber>
        <ecNumber evidence="7">2.5.1.29</ecNumber>
    </submittedName>
</protein>
<comment type="similarity">
    <text evidence="2 6">Belongs to the FPP/GGPP synthase family.</text>
</comment>
<dbReference type="InterPro" id="IPR008949">
    <property type="entry name" value="Isoprenoid_synthase_dom_sf"/>
</dbReference>
<name>A0A841C392_9ACTN</name>
<evidence type="ECO:0000256" key="6">
    <source>
        <dbReference type="RuleBase" id="RU004466"/>
    </source>
</evidence>
<evidence type="ECO:0000256" key="3">
    <source>
        <dbReference type="ARBA" id="ARBA00022679"/>
    </source>
</evidence>
<dbReference type="SFLD" id="SFLDG01017">
    <property type="entry name" value="Polyprenyl_Transferase_Like"/>
    <property type="match status" value="1"/>
</dbReference>
<keyword evidence="5" id="KW-0460">Magnesium</keyword>
<accession>A0A841C392</accession>
<reference evidence="7 8" key="1">
    <citation type="submission" date="2020-08" db="EMBL/GenBank/DDBJ databases">
        <title>Sequencing the genomes of 1000 actinobacteria strains.</title>
        <authorList>
            <person name="Klenk H.-P."/>
        </authorList>
    </citation>
    <scope>NUCLEOTIDE SEQUENCE [LARGE SCALE GENOMIC DNA]</scope>
    <source>
        <strain evidence="7 8">DSM 45362</strain>
    </source>
</reference>
<dbReference type="CDD" id="cd00685">
    <property type="entry name" value="Trans_IPPS_HT"/>
    <property type="match status" value="1"/>
</dbReference>
<dbReference type="GO" id="GO:0046872">
    <property type="term" value="F:metal ion binding"/>
    <property type="evidence" value="ECO:0007669"/>
    <property type="project" value="UniProtKB-KW"/>
</dbReference>
<dbReference type="Gene3D" id="1.10.600.10">
    <property type="entry name" value="Farnesyl Diphosphate Synthase"/>
    <property type="match status" value="1"/>
</dbReference>
<dbReference type="InterPro" id="IPR033749">
    <property type="entry name" value="Polyprenyl_synt_CS"/>
</dbReference>
<dbReference type="EC" id="2.5.1.1" evidence="7"/>
<keyword evidence="4" id="KW-0479">Metal-binding</keyword>
<organism evidence="7 8">
    <name type="scientific">Allocatelliglobosispora scoriae</name>
    <dbReference type="NCBI Taxonomy" id="643052"/>
    <lineage>
        <taxon>Bacteria</taxon>
        <taxon>Bacillati</taxon>
        <taxon>Actinomycetota</taxon>
        <taxon>Actinomycetes</taxon>
        <taxon>Micromonosporales</taxon>
        <taxon>Micromonosporaceae</taxon>
        <taxon>Allocatelliglobosispora</taxon>
    </lineage>
</organism>
<keyword evidence="8" id="KW-1185">Reference proteome</keyword>
<evidence type="ECO:0000313" key="7">
    <source>
        <dbReference type="EMBL" id="MBB5873603.1"/>
    </source>
</evidence>
<evidence type="ECO:0000256" key="2">
    <source>
        <dbReference type="ARBA" id="ARBA00006706"/>
    </source>
</evidence>
<keyword evidence="3 6" id="KW-0808">Transferase</keyword>
<evidence type="ECO:0000313" key="8">
    <source>
        <dbReference type="Proteomes" id="UP000587527"/>
    </source>
</evidence>
<dbReference type="SUPFAM" id="SSF48576">
    <property type="entry name" value="Terpenoid synthases"/>
    <property type="match status" value="1"/>
</dbReference>
<dbReference type="GO" id="GO:0004161">
    <property type="term" value="F:dimethylallyltranstransferase activity"/>
    <property type="evidence" value="ECO:0007669"/>
    <property type="project" value="UniProtKB-EC"/>
</dbReference>
<evidence type="ECO:0000256" key="1">
    <source>
        <dbReference type="ARBA" id="ARBA00001946"/>
    </source>
</evidence>
<sequence>MNTFTETRAALEPHELRWRVDETLADFLSTQGALWPEAAPQAVLAELSRFVTAGGKRLRPAFCYYGYLALGGATEDGIIPAAASLELLHAFALIHDDIMDASDTRRGHPTLHRSLAGMHRREGWRGDSDLFGTGTAILCGDLCFAWSEELFSGCGLPAADVAAARRILMLMRTETIGGQYLDLREQADPGTVETALRVVRFKTAKYTVERPLQIGLALAGGDTELSKAFGELGETLGVAFQLRDDLLGVFGDPARTGKSDLDDLREGKATVLMAAARARATALQIDELDRLVGDPELDEAGAQIVREIITGTGAVAVTETMIADRAAEAYDILQSVKIADEVRPVLESLIAGCVRRDY</sequence>
<evidence type="ECO:0000256" key="4">
    <source>
        <dbReference type="ARBA" id="ARBA00022723"/>
    </source>
</evidence>
<dbReference type="EMBL" id="JACHMN010000003">
    <property type="protein sequence ID" value="MBB5873603.1"/>
    <property type="molecule type" value="Genomic_DNA"/>
</dbReference>
<dbReference type="Pfam" id="PF00348">
    <property type="entry name" value="polyprenyl_synt"/>
    <property type="match status" value="1"/>
</dbReference>
<dbReference type="Proteomes" id="UP000587527">
    <property type="component" value="Unassembled WGS sequence"/>
</dbReference>
<dbReference type="PANTHER" id="PTHR12001">
    <property type="entry name" value="GERANYLGERANYL PYROPHOSPHATE SYNTHASE"/>
    <property type="match status" value="1"/>
</dbReference>
<dbReference type="InterPro" id="IPR000092">
    <property type="entry name" value="Polyprenyl_synt"/>
</dbReference>
<dbReference type="SFLD" id="SFLDS00005">
    <property type="entry name" value="Isoprenoid_Synthase_Type_I"/>
    <property type="match status" value="1"/>
</dbReference>
<proteinExistence type="inferred from homology"/>
<dbReference type="RefSeq" id="WP_184845025.1">
    <property type="nucleotide sequence ID" value="NZ_JACHMN010000003.1"/>
</dbReference>